<keyword evidence="4" id="KW-1185">Reference proteome</keyword>
<dbReference type="InterPro" id="IPR051094">
    <property type="entry name" value="Diverse_Catalytic_Enzymes"/>
</dbReference>
<proteinExistence type="predicted"/>
<name>A0A0F3GWK5_9BACT</name>
<dbReference type="InterPro" id="IPR003607">
    <property type="entry name" value="HD/PDEase_dom"/>
</dbReference>
<dbReference type="InterPro" id="IPR006674">
    <property type="entry name" value="HD_domain"/>
</dbReference>
<dbReference type="SMART" id="SM00471">
    <property type="entry name" value="HDc"/>
    <property type="match status" value="1"/>
</dbReference>
<dbReference type="AlphaFoldDB" id="A0A0F3GWK5"/>
<organism evidence="3 4">
    <name type="scientific">Candidatus Magnetobacterium bavaricum</name>
    <dbReference type="NCBI Taxonomy" id="29290"/>
    <lineage>
        <taxon>Bacteria</taxon>
        <taxon>Pseudomonadati</taxon>
        <taxon>Nitrospirota</taxon>
        <taxon>Thermodesulfovibrionia</taxon>
        <taxon>Thermodesulfovibrionales</taxon>
        <taxon>Candidatus Magnetobacteriaceae</taxon>
        <taxon>Candidatus Magnetobacterium</taxon>
    </lineage>
</organism>
<feature type="domain" description="HD" evidence="2">
    <location>
        <begin position="77"/>
        <end position="253"/>
    </location>
</feature>
<dbReference type="PROSITE" id="PS51831">
    <property type="entry name" value="HD"/>
    <property type="match status" value="1"/>
</dbReference>
<gene>
    <name evidence="3" type="ORF">MBAV_001458</name>
</gene>
<dbReference type="Pfam" id="PF01966">
    <property type="entry name" value="HD"/>
    <property type="match status" value="1"/>
</dbReference>
<reference evidence="3 4" key="1">
    <citation type="submission" date="2015-02" db="EMBL/GenBank/DDBJ databases">
        <title>Single-cell genomics of uncultivated deep-branching MTB reveals a conserved set of magnetosome genes.</title>
        <authorList>
            <person name="Kolinko S."/>
            <person name="Richter M."/>
            <person name="Glockner F.O."/>
            <person name="Brachmann A."/>
            <person name="Schuler D."/>
        </authorList>
    </citation>
    <scope>NUCLEOTIDE SEQUENCE [LARGE SCALE GENOMIC DNA]</scope>
    <source>
        <strain evidence="3">TM-1</strain>
    </source>
</reference>
<evidence type="ECO:0000313" key="3">
    <source>
        <dbReference type="EMBL" id="KJU86344.1"/>
    </source>
</evidence>
<accession>A0A0F3GWK5</accession>
<dbReference type="Proteomes" id="UP000033423">
    <property type="component" value="Unassembled WGS sequence"/>
</dbReference>
<sequence length="506" mass="58678">MSNSQAEESDKRLEKLARKDINAQRLVPLQDEIDGKNYRSRFARDRDRIIYSTAFRRLMHKTQLYLSIKGTDHKRTRMSHTIEVVTIARAIAKKLKMNEELVEAIAYGHDIGHAPFGHAGENQLNSIANGNETIPARIQDKVKNETTPCIGDFKHNYQSVRILSFLEDYHPHQEDDKKIGLNLTFQTLEGILKHTKIYEKGDEDKRILKFPCVHEETSINRQDSIFDNLSLKNKDSISIEGQIVSIADEIAQVTHDIDDGLQTGALTYEDILNCSALVDIITQDKMRFPNGAHSHIDNEYRQHQQVLSSFVNYFVLTVTEMMKTALSVYCQDDNSDDDKVFPAILPAILEIPAYKQILKLKDEKVMNHIDVIRMDKKGEFIIRHLFDAYISDIRQLPDEVFNNYGSIKKIEFKRIGKDGFDKWFKEVAKIKKIQRLDKTIIDTVVKHIENDLKLRHLKREIIDDLFPYLFWDNDFIRAIIDYIAGMTDSFAESEYSELYMGSNKWS</sequence>
<dbReference type="SUPFAM" id="SSF109604">
    <property type="entry name" value="HD-domain/PDEase-like"/>
    <property type="match status" value="1"/>
</dbReference>
<dbReference type="PANTHER" id="PTHR35795:SF1">
    <property type="entry name" value="BIS(5'-NUCLEOSYL)-TETRAPHOSPHATASE, SYMMETRICAL"/>
    <property type="match status" value="1"/>
</dbReference>
<evidence type="ECO:0000313" key="4">
    <source>
        <dbReference type="Proteomes" id="UP000033423"/>
    </source>
</evidence>
<comment type="caution">
    <text evidence="3">The sequence shown here is derived from an EMBL/GenBank/DDBJ whole genome shotgun (WGS) entry which is preliminary data.</text>
</comment>
<dbReference type="Gene3D" id="1.10.3210.10">
    <property type="entry name" value="Hypothetical protein af1432"/>
    <property type="match status" value="2"/>
</dbReference>
<protein>
    <submittedName>
        <fullName evidence="3">Deoxyguanosinetriphosphate triphosphohydrolase</fullName>
    </submittedName>
</protein>
<dbReference type="CDD" id="cd00077">
    <property type="entry name" value="HDc"/>
    <property type="match status" value="1"/>
</dbReference>
<evidence type="ECO:0000259" key="2">
    <source>
        <dbReference type="PROSITE" id="PS51831"/>
    </source>
</evidence>
<dbReference type="EMBL" id="LACI01000638">
    <property type="protein sequence ID" value="KJU86344.1"/>
    <property type="molecule type" value="Genomic_DNA"/>
</dbReference>
<dbReference type="GO" id="GO:0016793">
    <property type="term" value="F:triphosphoric monoester hydrolase activity"/>
    <property type="evidence" value="ECO:0007669"/>
    <property type="project" value="InterPro"/>
</dbReference>
<dbReference type="PATRIC" id="fig|29290.4.peg.1931"/>
<evidence type="ECO:0000256" key="1">
    <source>
        <dbReference type="ARBA" id="ARBA00022801"/>
    </source>
</evidence>
<dbReference type="InterPro" id="IPR006261">
    <property type="entry name" value="dGTPase"/>
</dbReference>
<dbReference type="PANTHER" id="PTHR35795">
    <property type="entry name" value="SLR1885 PROTEIN"/>
    <property type="match status" value="1"/>
</dbReference>
<dbReference type="Pfam" id="PF13286">
    <property type="entry name" value="HD_assoc"/>
    <property type="match status" value="1"/>
</dbReference>
<dbReference type="NCBIfam" id="TIGR01353">
    <property type="entry name" value="dGTP_triPase"/>
    <property type="match status" value="1"/>
</dbReference>
<dbReference type="InterPro" id="IPR026875">
    <property type="entry name" value="PHydrolase_assoc_dom"/>
</dbReference>
<keyword evidence="1 3" id="KW-0378">Hydrolase</keyword>